<gene>
    <name evidence="2" type="ORF">THAOC_32435</name>
</gene>
<dbReference type="Proteomes" id="UP000266841">
    <property type="component" value="Unassembled WGS sequence"/>
</dbReference>
<dbReference type="EMBL" id="AGNL01045481">
    <property type="protein sequence ID" value="EJK48743.1"/>
    <property type="molecule type" value="Genomic_DNA"/>
</dbReference>
<protein>
    <submittedName>
        <fullName evidence="2">Uncharacterized protein</fullName>
    </submittedName>
</protein>
<accession>K0R621</accession>
<dbReference type="SUPFAM" id="SSF52047">
    <property type="entry name" value="RNI-like"/>
    <property type="match status" value="1"/>
</dbReference>
<feature type="compositionally biased region" description="Basic residues" evidence="1">
    <location>
        <begin position="619"/>
        <end position="634"/>
    </location>
</feature>
<evidence type="ECO:0000313" key="3">
    <source>
        <dbReference type="Proteomes" id="UP000266841"/>
    </source>
</evidence>
<dbReference type="OrthoDB" id="341587at2759"/>
<organism evidence="2 3">
    <name type="scientific">Thalassiosira oceanica</name>
    <name type="common">Marine diatom</name>
    <dbReference type="NCBI Taxonomy" id="159749"/>
    <lineage>
        <taxon>Eukaryota</taxon>
        <taxon>Sar</taxon>
        <taxon>Stramenopiles</taxon>
        <taxon>Ochrophyta</taxon>
        <taxon>Bacillariophyta</taxon>
        <taxon>Coscinodiscophyceae</taxon>
        <taxon>Thalassiosirophycidae</taxon>
        <taxon>Thalassiosirales</taxon>
        <taxon>Thalassiosiraceae</taxon>
        <taxon>Thalassiosira</taxon>
    </lineage>
</organism>
<sequence length="655" mass="72450">MSAYESDSSSDDEDLQGRGKPPTVHSYGHWNSRKAVDFTGKNAGTMLRSSTYSVGIGENRRVVSHNYLCWQAKSLFEKLEKGLLAKQDRKHVSVDGRDYVTKMMGSKYEQVPFHPDLQPFFDYFLAGVKTLRSLESFELANVQLPNFLVGKLIPVFESRSNHHGKLSFWKTYMLSCTCVADNVSEEFYGNMTALSLSNTGLLADELASIATFLQNNETLESNETAASLARAVKKHPTIRHLDVGDCKLGGGEVGLLSKFLFSCKDLDYLSIGHASFGSEGLKLVAKFLGKKINIAQFALVSVPINKECKKVLSKSLAVRNKSSHPLIGLCLRSNEMDLPAVIRGNKNGLTLLDNLSSLELSNNRLPVAGAKVLAKVLRANPALTTLNLSGNRLTNKGARELLAALKDDSATLNHLDISNNWITNSAAPTIVEMLKANNTLRSLDLSGNSGITATIPGRYEYVSGRWQRSENGDGGRRTIIREALFDTTSLDTIVQSNHTCSVHISGNDNKETYEETIAKINALDSEPLKIRYKVVLAITEVNQDLYDFDKFDNLPIELMPNLFELIGQRIGYAGFGQGVAKKMRKYSKKTSLNRVYQIVSSHQDAPLLFTRGSGAVSKVRKSKKKCKSKGKRKSRGGESDDEDWKPSDRKMKVCR</sequence>
<dbReference type="eggNOG" id="ENOG502SDC4">
    <property type="taxonomic scope" value="Eukaryota"/>
</dbReference>
<proteinExistence type="predicted"/>
<feature type="compositionally biased region" description="Basic and acidic residues" evidence="1">
    <location>
        <begin position="644"/>
        <end position="655"/>
    </location>
</feature>
<dbReference type="InterPro" id="IPR052394">
    <property type="entry name" value="LRR-containing"/>
</dbReference>
<dbReference type="AlphaFoldDB" id="K0R621"/>
<feature type="region of interest" description="Disordered" evidence="1">
    <location>
        <begin position="619"/>
        <end position="655"/>
    </location>
</feature>
<evidence type="ECO:0000313" key="2">
    <source>
        <dbReference type="EMBL" id="EJK48743.1"/>
    </source>
</evidence>
<evidence type="ECO:0000256" key="1">
    <source>
        <dbReference type="SAM" id="MobiDB-lite"/>
    </source>
</evidence>
<dbReference type="Pfam" id="PF13516">
    <property type="entry name" value="LRR_6"/>
    <property type="match status" value="3"/>
</dbReference>
<dbReference type="InterPro" id="IPR001611">
    <property type="entry name" value="Leu-rich_rpt"/>
</dbReference>
<feature type="region of interest" description="Disordered" evidence="1">
    <location>
        <begin position="1"/>
        <end position="28"/>
    </location>
</feature>
<reference evidence="2 3" key="1">
    <citation type="journal article" date="2012" name="Genome Biol.">
        <title>Genome and low-iron response of an oceanic diatom adapted to chronic iron limitation.</title>
        <authorList>
            <person name="Lommer M."/>
            <person name="Specht M."/>
            <person name="Roy A.S."/>
            <person name="Kraemer L."/>
            <person name="Andreson R."/>
            <person name="Gutowska M.A."/>
            <person name="Wolf J."/>
            <person name="Bergner S.V."/>
            <person name="Schilhabel M.B."/>
            <person name="Klostermeier U.C."/>
            <person name="Beiko R.G."/>
            <person name="Rosenstiel P."/>
            <person name="Hippler M."/>
            <person name="Laroche J."/>
        </authorList>
    </citation>
    <scope>NUCLEOTIDE SEQUENCE [LARGE SCALE GENOMIC DNA]</scope>
    <source>
        <strain evidence="2 3">CCMP1005</strain>
    </source>
</reference>
<dbReference type="InterPro" id="IPR032675">
    <property type="entry name" value="LRR_dom_sf"/>
</dbReference>
<name>K0R621_THAOC</name>
<dbReference type="SMART" id="SM00368">
    <property type="entry name" value="LRR_RI"/>
    <property type="match status" value="4"/>
</dbReference>
<keyword evidence="3" id="KW-1185">Reference proteome</keyword>
<dbReference type="PANTHER" id="PTHR24114:SF2">
    <property type="entry name" value="F-BOX DOMAIN-CONTAINING PROTEIN-RELATED"/>
    <property type="match status" value="1"/>
</dbReference>
<dbReference type="PANTHER" id="PTHR24114">
    <property type="entry name" value="LEUCINE RICH REPEAT FAMILY PROTEIN"/>
    <property type="match status" value="1"/>
</dbReference>
<comment type="caution">
    <text evidence="2">The sequence shown here is derived from an EMBL/GenBank/DDBJ whole genome shotgun (WGS) entry which is preliminary data.</text>
</comment>
<dbReference type="Gene3D" id="3.80.10.10">
    <property type="entry name" value="Ribonuclease Inhibitor"/>
    <property type="match status" value="1"/>
</dbReference>